<comment type="caution">
    <text evidence="4">The sequence shown here is derived from an EMBL/GenBank/DDBJ whole genome shotgun (WGS) entry which is preliminary data.</text>
</comment>
<evidence type="ECO:0008006" key="6">
    <source>
        <dbReference type="Google" id="ProtNLM"/>
    </source>
</evidence>
<evidence type="ECO:0000256" key="2">
    <source>
        <dbReference type="SAM" id="MobiDB-lite"/>
    </source>
</evidence>
<keyword evidence="3" id="KW-0472">Membrane</keyword>
<feature type="region of interest" description="Disordered" evidence="2">
    <location>
        <begin position="121"/>
        <end position="195"/>
    </location>
</feature>
<dbReference type="Proteomes" id="UP000245507">
    <property type="component" value="Unassembled WGS sequence"/>
</dbReference>
<dbReference type="OrthoDB" id="3770753at2"/>
<dbReference type="PANTHER" id="PTHR36842">
    <property type="entry name" value="PROTEIN TOLB HOMOLOG"/>
    <property type="match status" value="1"/>
</dbReference>
<proteinExistence type="inferred from homology"/>
<comment type="similarity">
    <text evidence="1">Belongs to the TolB family.</text>
</comment>
<evidence type="ECO:0000256" key="1">
    <source>
        <dbReference type="ARBA" id="ARBA00009820"/>
    </source>
</evidence>
<dbReference type="PANTHER" id="PTHR36842:SF1">
    <property type="entry name" value="PROTEIN TOLB"/>
    <property type="match status" value="1"/>
</dbReference>
<dbReference type="InterPro" id="IPR011042">
    <property type="entry name" value="6-blade_b-propeller_TolB-like"/>
</dbReference>
<dbReference type="Pfam" id="PF07676">
    <property type="entry name" value="PD40"/>
    <property type="match status" value="2"/>
</dbReference>
<dbReference type="AlphaFoldDB" id="A0A316TEB1"/>
<evidence type="ECO:0000313" key="5">
    <source>
        <dbReference type="Proteomes" id="UP000245507"/>
    </source>
</evidence>
<keyword evidence="3" id="KW-1133">Transmembrane helix</keyword>
<keyword evidence="3" id="KW-0812">Transmembrane</keyword>
<organism evidence="4 5">
    <name type="scientific">Nocardioides silvaticus</name>
    <dbReference type="NCBI Taxonomy" id="2201891"/>
    <lineage>
        <taxon>Bacteria</taxon>
        <taxon>Bacillati</taxon>
        <taxon>Actinomycetota</taxon>
        <taxon>Actinomycetes</taxon>
        <taxon>Propionibacteriales</taxon>
        <taxon>Nocardioidaceae</taxon>
        <taxon>Nocardioides</taxon>
    </lineage>
</organism>
<feature type="compositionally biased region" description="Pro residues" evidence="2">
    <location>
        <begin position="182"/>
        <end position="193"/>
    </location>
</feature>
<dbReference type="SUPFAM" id="SSF82171">
    <property type="entry name" value="DPP6 N-terminal domain-like"/>
    <property type="match status" value="1"/>
</dbReference>
<dbReference type="Gene3D" id="2.120.10.30">
    <property type="entry name" value="TolB, C-terminal domain"/>
    <property type="match status" value="1"/>
</dbReference>
<keyword evidence="5" id="KW-1185">Reference proteome</keyword>
<evidence type="ECO:0000256" key="3">
    <source>
        <dbReference type="SAM" id="Phobius"/>
    </source>
</evidence>
<dbReference type="InterPro" id="IPR011659">
    <property type="entry name" value="WD40"/>
</dbReference>
<feature type="region of interest" description="Disordered" evidence="2">
    <location>
        <begin position="231"/>
        <end position="257"/>
    </location>
</feature>
<dbReference type="RefSeq" id="WP_109693551.1">
    <property type="nucleotide sequence ID" value="NZ_QGDD01000004.1"/>
</dbReference>
<gene>
    <name evidence="4" type="ORF">DJ010_10020</name>
</gene>
<feature type="transmembrane region" description="Helical" evidence="3">
    <location>
        <begin position="204"/>
        <end position="226"/>
    </location>
</feature>
<name>A0A316TEB1_9ACTN</name>
<accession>A0A316TEB1</accession>
<feature type="compositionally biased region" description="Low complexity" evidence="2">
    <location>
        <begin position="237"/>
        <end position="248"/>
    </location>
</feature>
<reference evidence="4 5" key="1">
    <citation type="submission" date="2018-05" db="EMBL/GenBank/DDBJ databases">
        <title>Nocardioides silvaticus genome.</title>
        <authorList>
            <person name="Li C."/>
            <person name="Wang G."/>
        </authorList>
    </citation>
    <scope>NUCLEOTIDE SEQUENCE [LARGE SCALE GENOMIC DNA]</scope>
    <source>
        <strain evidence="4 5">CCTCC AB 2018079</strain>
    </source>
</reference>
<dbReference type="EMBL" id="QGDD01000004">
    <property type="protein sequence ID" value="PWN02750.1"/>
    <property type="molecule type" value="Genomic_DNA"/>
</dbReference>
<sequence length="533" mass="55851">MALHDSLRDLVSARGPGVFDSAEEFRGILDDFLAEDEASLGELNLLVDAVRLGALRRVLDVLDHGAAPEAAIREAGAALARDRGTDDPTRSCWALASLAYALGKVDDSLVRMFRADAGTLPAGVPPTAPNGPAPGIVPGHSTAERPGTQVLSDEGVPVPSQADAAPPSPDPGPTVDVQAYAAPPPQHGAPPPVIHEQRSSRAGVFLLVVLVALLIGGLVAAGILLLRDDDGDDPTGSDDPSVTDTGSGEPDDRGALVPDDVMLAPYVQDGVSRVYRVDAQTGEHEPVTRAGIDARLPSISPDRRTMTYQSANVIIRVDLESSEERPLFTEESDCHRASRPSWSPDGSRLAVLCNEDRDPDGDPDGLWLANPDGSGVELLVEEPDVKGTPIWISETELIYGVDDENVGSTFWRVSVDGGEPEQLPVDIAGYLSHLDYSEESSRLLLLASPTPAESEGAIWTLDLDGGGTQLVVDGPYAHPAWSVDGTAIAATVVDDTGTEVLTSVVLKADGTGTNLVVPDVPPGEVGIPAWGTR</sequence>
<evidence type="ECO:0000313" key="4">
    <source>
        <dbReference type="EMBL" id="PWN02750.1"/>
    </source>
</evidence>
<feature type="compositionally biased region" description="Low complexity" evidence="2">
    <location>
        <begin position="156"/>
        <end position="165"/>
    </location>
</feature>
<protein>
    <recommendedName>
        <fullName evidence="6">Dipeptidylpeptidase IV N-terminal domain-containing protein</fullName>
    </recommendedName>
</protein>
<feature type="compositionally biased region" description="Pro residues" evidence="2">
    <location>
        <begin position="123"/>
        <end position="132"/>
    </location>
</feature>